<organism evidence="1 2">
    <name type="scientific">Phytophthora citrophthora</name>
    <dbReference type="NCBI Taxonomy" id="4793"/>
    <lineage>
        <taxon>Eukaryota</taxon>
        <taxon>Sar</taxon>
        <taxon>Stramenopiles</taxon>
        <taxon>Oomycota</taxon>
        <taxon>Peronosporomycetes</taxon>
        <taxon>Peronosporales</taxon>
        <taxon>Peronosporaceae</taxon>
        <taxon>Phytophthora</taxon>
    </lineage>
</organism>
<gene>
    <name evidence="1" type="ORF">P3T76_010263</name>
</gene>
<dbReference type="EMBL" id="JASMQC010000022">
    <property type="protein sequence ID" value="KAK1935568.1"/>
    <property type="molecule type" value="Genomic_DNA"/>
</dbReference>
<keyword evidence="2" id="KW-1185">Reference proteome</keyword>
<accession>A0AAD9GBN2</accession>
<evidence type="ECO:0000313" key="1">
    <source>
        <dbReference type="EMBL" id="KAK1935568.1"/>
    </source>
</evidence>
<sequence length="115" mass="13082">MVIKQFVENHRVVQVWKTLADWMVGPGCKVRTEESGWDYIQPLDGDSTVTVGCILMTPTVDNSISSGRCEIVKSLSNLYQEMMISRLQTLENHTMDEIVQEKNAIGRERQGPVRK</sequence>
<comment type="caution">
    <text evidence="1">The sequence shown here is derived from an EMBL/GenBank/DDBJ whole genome shotgun (WGS) entry which is preliminary data.</text>
</comment>
<name>A0AAD9GBN2_9STRA</name>
<dbReference type="Proteomes" id="UP001259832">
    <property type="component" value="Unassembled WGS sequence"/>
</dbReference>
<evidence type="ECO:0000313" key="2">
    <source>
        <dbReference type="Proteomes" id="UP001259832"/>
    </source>
</evidence>
<reference evidence="1" key="1">
    <citation type="submission" date="2023-08" db="EMBL/GenBank/DDBJ databases">
        <title>Reference Genome Resource for the Citrus Pathogen Phytophthora citrophthora.</title>
        <authorList>
            <person name="Moller H."/>
            <person name="Coetzee B."/>
            <person name="Rose L.J."/>
            <person name="Van Niekerk J.M."/>
        </authorList>
    </citation>
    <scope>NUCLEOTIDE SEQUENCE</scope>
    <source>
        <strain evidence="1">STE-U-9442</strain>
    </source>
</reference>
<proteinExistence type="predicted"/>
<protein>
    <submittedName>
        <fullName evidence="1">Uncharacterized protein</fullName>
    </submittedName>
</protein>
<dbReference type="AlphaFoldDB" id="A0AAD9GBN2"/>